<organism evidence="2 7">
    <name type="scientific">Endozoicomonas montiporae</name>
    <dbReference type="NCBI Taxonomy" id="1027273"/>
    <lineage>
        <taxon>Bacteria</taxon>
        <taxon>Pseudomonadati</taxon>
        <taxon>Pseudomonadota</taxon>
        <taxon>Gammaproteobacteria</taxon>
        <taxon>Oceanospirillales</taxon>
        <taxon>Endozoicomonadaceae</taxon>
        <taxon>Endozoicomonas</taxon>
    </lineage>
</organism>
<sequence>MCDTYQKAVKRAEQGINTFSFDEKTGMQALEPVKPNKLVKPGHIEKREFEYTRHGTQALLAGMDVATGKIIPLIRDTRTEQDFADWLDLVLASDPKAAGWHLVMDQLNTHMSEAAVMKVAAIENTPANELGVKGKSGILKNMETRAAYLSDPSHKVVFHYTPKHASWLNQIEIWFSILVRRFLKRGIFTSTEDLKTRLHGFVDFFNERMAKPFKWTYRARPLQA</sequence>
<reference evidence="2 7" key="1">
    <citation type="submission" date="2014-06" db="EMBL/GenBank/DDBJ databases">
        <title>Whole Genome Sequences of Three Symbiotic Endozoicomonas Bacteria.</title>
        <authorList>
            <person name="Neave M.J."/>
            <person name="Apprill A."/>
            <person name="Voolstra C.R."/>
        </authorList>
    </citation>
    <scope>NUCLEOTIDE SEQUENCE [LARGE SCALE GENOMIC DNA]</scope>
    <source>
        <strain evidence="2 7">LMG 24815</strain>
    </source>
</reference>
<feature type="domain" description="Tc1-like transposase DDE" evidence="1">
    <location>
        <begin position="21"/>
        <end position="195"/>
    </location>
</feature>
<keyword evidence="7" id="KW-1185">Reference proteome</keyword>
<dbReference type="EMBL" id="JOKG01000003">
    <property type="protein sequence ID" value="KEQ13438.1"/>
    <property type="molecule type" value="Genomic_DNA"/>
</dbReference>
<evidence type="ECO:0000313" key="3">
    <source>
        <dbReference type="EMBL" id="KEQ12537.1"/>
    </source>
</evidence>
<evidence type="ECO:0000259" key="1">
    <source>
        <dbReference type="Pfam" id="PF13358"/>
    </source>
</evidence>
<dbReference type="EMBL" id="JOKG01000004">
    <property type="protein sequence ID" value="KEQ12537.1"/>
    <property type="molecule type" value="Genomic_DNA"/>
</dbReference>
<dbReference type="Proteomes" id="UP000028006">
    <property type="component" value="Unassembled WGS sequence"/>
</dbReference>
<dbReference type="EMBL" id="JOKG01000006">
    <property type="protein sequence ID" value="KEQ11730.1"/>
    <property type="molecule type" value="Genomic_DNA"/>
</dbReference>
<dbReference type="eggNOG" id="COG3335">
    <property type="taxonomic scope" value="Bacteria"/>
</dbReference>
<dbReference type="AlphaFoldDB" id="A0A081MZV7"/>
<keyword evidence="2" id="KW-0378">Hydrolase</keyword>
<keyword evidence="2" id="KW-0255">Endonuclease</keyword>
<dbReference type="Pfam" id="PF13358">
    <property type="entry name" value="DDE_3"/>
    <property type="match status" value="1"/>
</dbReference>
<dbReference type="InterPro" id="IPR038717">
    <property type="entry name" value="Tc1-like_DDE_dom"/>
</dbReference>
<dbReference type="EMBL" id="JOKG01000003">
    <property type="protein sequence ID" value="KEQ13690.1"/>
    <property type="molecule type" value="Genomic_DNA"/>
</dbReference>
<accession>A0A081MZV7</accession>
<evidence type="ECO:0000313" key="4">
    <source>
        <dbReference type="EMBL" id="KEQ13438.1"/>
    </source>
</evidence>
<protein>
    <submittedName>
        <fullName evidence="2">DDE endonuclease</fullName>
    </submittedName>
</protein>
<name>A0A081MZV7_9GAMM</name>
<dbReference type="GO" id="GO:0004519">
    <property type="term" value="F:endonuclease activity"/>
    <property type="evidence" value="ECO:0007669"/>
    <property type="project" value="UniProtKB-KW"/>
</dbReference>
<keyword evidence="2" id="KW-0540">Nuclease</keyword>
<evidence type="ECO:0000313" key="6">
    <source>
        <dbReference type="EMBL" id="KEQ13690.1"/>
    </source>
</evidence>
<comment type="caution">
    <text evidence="2">The sequence shown here is derived from an EMBL/GenBank/DDBJ whole genome shotgun (WGS) entry which is preliminary data.</text>
</comment>
<proteinExistence type="predicted"/>
<dbReference type="EMBL" id="JOKG01000003">
    <property type="protein sequence ID" value="KEQ13486.1"/>
    <property type="molecule type" value="Genomic_DNA"/>
</dbReference>
<evidence type="ECO:0000313" key="2">
    <source>
        <dbReference type="EMBL" id="KEQ11730.1"/>
    </source>
</evidence>
<gene>
    <name evidence="4" type="ORF">GZ77_13760</name>
    <name evidence="5" type="ORF">GZ77_14070</name>
    <name evidence="6" type="ORF">GZ77_15425</name>
    <name evidence="3" type="ORF">GZ77_18690</name>
    <name evidence="2" type="ORF">GZ77_24805</name>
</gene>
<evidence type="ECO:0000313" key="7">
    <source>
        <dbReference type="Proteomes" id="UP000028006"/>
    </source>
</evidence>
<evidence type="ECO:0000313" key="5">
    <source>
        <dbReference type="EMBL" id="KEQ13486.1"/>
    </source>
</evidence>